<evidence type="ECO:0000256" key="4">
    <source>
        <dbReference type="ARBA" id="ARBA00023069"/>
    </source>
</evidence>
<organism evidence="9 10">
    <name type="scientific">Eufriesea mexicana</name>
    <dbReference type="NCBI Taxonomy" id="516756"/>
    <lineage>
        <taxon>Eukaryota</taxon>
        <taxon>Metazoa</taxon>
        <taxon>Ecdysozoa</taxon>
        <taxon>Arthropoda</taxon>
        <taxon>Hexapoda</taxon>
        <taxon>Insecta</taxon>
        <taxon>Pterygota</taxon>
        <taxon>Neoptera</taxon>
        <taxon>Endopterygota</taxon>
        <taxon>Hymenoptera</taxon>
        <taxon>Apocrita</taxon>
        <taxon>Aculeata</taxon>
        <taxon>Apoidea</taxon>
        <taxon>Anthophila</taxon>
        <taxon>Apidae</taxon>
        <taxon>Eufriesea</taxon>
    </lineage>
</organism>
<dbReference type="OrthoDB" id="8185227at2759"/>
<proteinExistence type="predicted"/>
<dbReference type="InterPro" id="IPR054709">
    <property type="entry name" value="CFAP107"/>
</dbReference>
<keyword evidence="5" id="KW-0206">Cytoskeleton</keyword>
<reference evidence="9 10" key="1">
    <citation type="submission" date="2015-07" db="EMBL/GenBank/DDBJ databases">
        <title>The genome of Eufriesea mexicana.</title>
        <authorList>
            <person name="Pan H."/>
            <person name="Kapheim K."/>
        </authorList>
    </citation>
    <scope>NUCLEOTIDE SEQUENCE [LARGE SCALE GENOMIC DNA]</scope>
    <source>
        <strain evidence="9">0111107269</strain>
        <tissue evidence="9">Whole body</tissue>
    </source>
</reference>
<keyword evidence="4" id="KW-0969">Cilium</keyword>
<keyword evidence="2" id="KW-0963">Cytoplasm</keyword>
<dbReference type="GO" id="GO:0030317">
    <property type="term" value="P:flagellated sperm motility"/>
    <property type="evidence" value="ECO:0007669"/>
    <property type="project" value="InterPro"/>
</dbReference>
<dbReference type="PANTHER" id="PTHR31180">
    <property type="entry name" value="CILIA- AND FLAGELLA-ASSOCIATED PROTEIN 107-RELATED"/>
    <property type="match status" value="1"/>
</dbReference>
<keyword evidence="6" id="KW-0966">Cell projection</keyword>
<evidence type="ECO:0000256" key="8">
    <source>
        <dbReference type="ARBA" id="ARBA00046435"/>
    </source>
</evidence>
<name>A0A310SRD3_9HYME</name>
<dbReference type="Proteomes" id="UP000250275">
    <property type="component" value="Unassembled WGS sequence"/>
</dbReference>
<dbReference type="GO" id="GO:0005879">
    <property type="term" value="C:axonemal microtubule"/>
    <property type="evidence" value="ECO:0007669"/>
    <property type="project" value="TreeGrafter"/>
</dbReference>
<dbReference type="InterPro" id="IPR037662">
    <property type="entry name" value="CFAP68/107"/>
</dbReference>
<dbReference type="EMBL" id="KQ759878">
    <property type="protein sequence ID" value="OAD62244.1"/>
    <property type="molecule type" value="Genomic_DNA"/>
</dbReference>
<evidence type="ECO:0000313" key="9">
    <source>
        <dbReference type="EMBL" id="OAD62244.1"/>
    </source>
</evidence>
<comment type="function">
    <text evidence="7">Microtubule inner protein (MIP) part of the dynein-decorated doublet microtubules (DMTs) in cilia axoneme, which is required for motile cilia beating.</text>
</comment>
<evidence type="ECO:0000313" key="10">
    <source>
        <dbReference type="Proteomes" id="UP000250275"/>
    </source>
</evidence>
<comment type="subcellular location">
    <subcellularLocation>
        <location evidence="1">Cytoplasm</location>
        <location evidence="1">Cytoskeleton</location>
        <location evidence="1">Flagellum axoneme</location>
    </subcellularLocation>
</comment>
<dbReference type="PANTHER" id="PTHR31180:SF2">
    <property type="entry name" value="CILIA- AND FLAGELLA-ASSOCIATED PROTEIN 107"/>
    <property type="match status" value="1"/>
</dbReference>
<evidence type="ECO:0000256" key="7">
    <source>
        <dbReference type="ARBA" id="ARBA00035003"/>
    </source>
</evidence>
<evidence type="ECO:0000256" key="1">
    <source>
        <dbReference type="ARBA" id="ARBA00004611"/>
    </source>
</evidence>
<accession>A0A310SRD3</accession>
<sequence>MNAINAMNWNVKQQCLDSTLSLTDVRKKLFPAKSKLDRAPVLSENKYTSKTLVGNWFEHRASYTSQSDDWRTLYEIDFKLHINKTWKINKIAKWENKLIQEGLPQEKIFDHRKEYYNNMTTTYDLCYNVLPKSLKVPKIRSYNARQRKWIPEQDLTKSFGTLTQFGLQDALKEEIYKDSKEGIAKCRWWSTYREEIGQLKPLNMKPSAQRKVNFNVPDLSHFEHKLSNIEHCLFPLKVKNSLLTMQNEKETI</sequence>
<evidence type="ECO:0000256" key="5">
    <source>
        <dbReference type="ARBA" id="ARBA00023212"/>
    </source>
</evidence>
<dbReference type="Pfam" id="PF22595">
    <property type="entry name" value="CFAP107"/>
    <property type="match status" value="1"/>
</dbReference>
<keyword evidence="10" id="KW-1185">Reference proteome</keyword>
<gene>
    <name evidence="9" type="ORF">WN48_06982</name>
</gene>
<keyword evidence="3" id="KW-0282">Flagellum</keyword>
<dbReference type="AlphaFoldDB" id="A0A310SRD3"/>
<evidence type="ECO:0000256" key="6">
    <source>
        <dbReference type="ARBA" id="ARBA00023273"/>
    </source>
</evidence>
<evidence type="ECO:0000256" key="2">
    <source>
        <dbReference type="ARBA" id="ARBA00022490"/>
    </source>
</evidence>
<comment type="subunit">
    <text evidence="8">Microtubule inner protein component of sperm flagellar doublet microtubules.</text>
</comment>
<protein>
    <submittedName>
        <fullName evidence="9">Uncharacterized protein</fullName>
    </submittedName>
</protein>
<evidence type="ECO:0000256" key="3">
    <source>
        <dbReference type="ARBA" id="ARBA00022846"/>
    </source>
</evidence>